<dbReference type="RefSeq" id="WP_085558553.1">
    <property type="nucleotide sequence ID" value="NZ_FOAH01000025.1"/>
</dbReference>
<evidence type="ECO:0000313" key="5">
    <source>
        <dbReference type="Proteomes" id="UP000193435"/>
    </source>
</evidence>
<keyword evidence="3" id="KW-0479">Metal-binding</keyword>
<feature type="binding site" evidence="3">
    <location>
        <position position="357"/>
    </location>
    <ligand>
        <name>Mg(2+)</name>
        <dbReference type="ChEBI" id="CHEBI:18420"/>
        <note>structural</note>
    </ligand>
</feature>
<dbReference type="InterPro" id="IPR043006">
    <property type="entry name" value="AtzD/Barbiturase_RUB"/>
</dbReference>
<feature type="binding site" evidence="3">
    <location>
        <position position="195"/>
    </location>
    <ligand>
        <name>substrate</name>
    </ligand>
</feature>
<reference evidence="4 5" key="1">
    <citation type="submission" date="2017-04" db="EMBL/GenBank/DDBJ databases">
        <authorList>
            <person name="Afonso C.L."/>
            <person name="Miller P.J."/>
            <person name="Scott M.A."/>
            <person name="Spackman E."/>
            <person name="Goraichik I."/>
            <person name="Dimitrov K.M."/>
            <person name="Suarez D.L."/>
            <person name="Swayne D.E."/>
        </authorList>
    </citation>
    <scope>NUCLEOTIDE SEQUENCE [LARGE SCALE GENOMIC DNA]</scope>
    <source>
        <strain evidence="4 5">LMG26642</strain>
    </source>
</reference>
<feature type="binding site" evidence="3">
    <location>
        <position position="303"/>
    </location>
    <ligand>
        <name>Mg(2+)</name>
        <dbReference type="ChEBI" id="CHEBI:18420"/>
        <note>structural</note>
    </ligand>
</feature>
<comment type="subunit">
    <text evidence="3">Homotetramer.</text>
</comment>
<name>A0A1X7MQA6_9LACT</name>
<feature type="active site" evidence="3">
    <location>
        <position position="163"/>
    </location>
</feature>
<dbReference type="OrthoDB" id="569708at2"/>
<dbReference type="NCBIfam" id="TIGR02714">
    <property type="entry name" value="amido_AtzD_TrzD"/>
    <property type="match status" value="1"/>
</dbReference>
<feature type="site" description="Important for substrate specificity" evidence="3">
    <location>
        <position position="326"/>
    </location>
</feature>
<proteinExistence type="inferred from homology"/>
<dbReference type="HAMAP" id="MF_01989">
    <property type="entry name" value="Cyc_amidohydrol"/>
    <property type="match status" value="1"/>
</dbReference>
<feature type="region of interest" description="RU C" evidence="3">
    <location>
        <begin position="256"/>
        <end position="369"/>
    </location>
</feature>
<evidence type="ECO:0000313" key="4">
    <source>
        <dbReference type="EMBL" id="SMH26528.1"/>
    </source>
</evidence>
<dbReference type="InterPro" id="IPR043008">
    <property type="entry name" value="AtzD/Barbiturase_RUA"/>
</dbReference>
<dbReference type="STRING" id="1073423.SAMN04488700_0184"/>
<dbReference type="AlphaFoldDB" id="A0A1X7MQA6"/>
<keyword evidence="2 3" id="KW-0378">Hydrolase</keyword>
<feature type="region of interest" description="RU B" evidence="3">
    <location>
        <begin position="113"/>
        <end position="250"/>
    </location>
</feature>
<gene>
    <name evidence="4" type="ORF">SAMN04488700_0184</name>
</gene>
<keyword evidence="5" id="KW-1185">Reference proteome</keyword>
<comment type="function">
    <text evidence="3">Responsible for the hydrolysis of cyanuric acid, an intermediate formed during catabolism of s-triazine based compounds in herbicides such as atrazine and polymers such as melamine. Catalyzes the hydrolytic opening of the s-triazine ring of cyanuric acid (2,4,6-trihydroxy-s-triazine) to yield carbon dioxide and carboxybiuret, which spontaneously decarboxylates to biuret.</text>
</comment>
<dbReference type="EC" id="3.5.2.15" evidence="3"/>
<feature type="binding site" evidence="3">
    <location>
        <position position="52"/>
    </location>
    <ligand>
        <name>substrate</name>
    </ligand>
</feature>
<dbReference type="Proteomes" id="UP000193435">
    <property type="component" value="Unassembled WGS sequence"/>
</dbReference>
<dbReference type="Gene3D" id="3.30.1330.160">
    <property type="entry name" value="Cyanuric acid hydrolase/Barbituras, RU C"/>
    <property type="match status" value="1"/>
</dbReference>
<dbReference type="UniPathway" id="UPA00008">
    <property type="reaction ID" value="UER00502"/>
</dbReference>
<feature type="active site" description="Nucleophile" evidence="3">
    <location>
        <position position="233"/>
    </location>
</feature>
<dbReference type="Gene3D" id="3.30.1330.180">
    <property type="entry name" value="Cyanuric acid hydrolase/Barbiturase, RU B"/>
    <property type="match status" value="1"/>
</dbReference>
<feature type="binding site" evidence="3">
    <location>
        <begin position="83"/>
        <end position="84"/>
    </location>
    <ligand>
        <name>substrate</name>
    </ligand>
</feature>
<dbReference type="GO" id="GO:0046872">
    <property type="term" value="F:metal ion binding"/>
    <property type="evidence" value="ECO:0007669"/>
    <property type="project" value="UniProtKB-UniRule"/>
</dbReference>
<feature type="binding site" evidence="3">
    <location>
        <begin position="349"/>
        <end position="350"/>
    </location>
    <ligand>
        <name>substrate</name>
    </ligand>
</feature>
<accession>A0A1X7MQA6</accession>
<feature type="binding site" evidence="3">
    <location>
        <position position="360"/>
    </location>
    <ligand>
        <name>Mg(2+)</name>
        <dbReference type="ChEBI" id="CHEBI:18420"/>
        <note>structural</note>
    </ligand>
</feature>
<dbReference type="GO" id="GO:0018753">
    <property type="term" value="F:cyanuric acid amidohydrolase activity"/>
    <property type="evidence" value="ECO:0007669"/>
    <property type="project" value="UniProtKB-UniRule"/>
</dbReference>
<evidence type="ECO:0000256" key="2">
    <source>
        <dbReference type="ARBA" id="ARBA00022801"/>
    </source>
</evidence>
<dbReference type="InterPro" id="IPR043007">
    <property type="entry name" value="AtzD/Barbiturase_RUC"/>
</dbReference>
<comment type="activity regulation">
    <text evidence="3">Inhibited by barbituric acid.</text>
</comment>
<dbReference type="InterPro" id="IPR014086">
    <property type="entry name" value="AtzD/Barbiturase"/>
</dbReference>
<feature type="binding site" evidence="3">
    <location>
        <position position="356"/>
    </location>
    <ligand>
        <name>Mg(2+)</name>
        <dbReference type="ChEBI" id="CHEBI:18420"/>
        <note>structural</note>
    </ligand>
</feature>
<sequence>MQKVEVFRIATDSPDDVSGLKKLVDDKTIKAEEIIAILGKTEGNGCVNDYTRGFSNMAISYYLAGVLNSSPEEVQKKVALIMSGGTEGVMSPHLTVFVKKEVEGETNSTGEKRLAAGIAFTRDFKPEEIGRMEQVKEVARCVTQAMKDAHIDSPEDVHFVQIKCPLLTAERMEEAEKRGKEVAINDTYKSMGYSRGASALGVALALGEVTEDQLNDEMICHDYSLYSGVASTSAGVELLNDEIILIGNSTNSASDLLSGSAVMKDAIDIEAVKEAMRAAGLVFEEYPSDKELDKIVNVLAKAEASSTGKCRDRRTVMLEDSDINHTRHARAVVNAVISTLTKDPMVYVSGGAEHQGPDGGGPVAVIAKA</sequence>
<dbReference type="Gene3D" id="3.30.1330.170">
    <property type="entry name" value="Cyanuric acid hydrolase/Barbiturase, RU A"/>
    <property type="match status" value="1"/>
</dbReference>
<comment type="catalytic activity">
    <reaction evidence="3">
        <text>cyanurate + H2O = 1-carboxybiuret + H(+)</text>
        <dbReference type="Rhea" id="RHEA:70363"/>
        <dbReference type="ChEBI" id="CHEBI:15377"/>
        <dbReference type="ChEBI" id="CHEBI:15378"/>
        <dbReference type="ChEBI" id="CHEBI:38028"/>
        <dbReference type="ChEBI" id="CHEBI:142864"/>
        <dbReference type="EC" id="3.5.2.15"/>
    </reaction>
</comment>
<keyword evidence="3" id="KW-0460">Magnesium</keyword>
<dbReference type="EMBL" id="FXBJ01000002">
    <property type="protein sequence ID" value="SMH26528.1"/>
    <property type="molecule type" value="Genomic_DNA"/>
</dbReference>
<organism evidence="4 5">
    <name type="scientific">Carnobacterium iners</name>
    <dbReference type="NCBI Taxonomy" id="1073423"/>
    <lineage>
        <taxon>Bacteria</taxon>
        <taxon>Bacillati</taxon>
        <taxon>Bacillota</taxon>
        <taxon>Bacilli</taxon>
        <taxon>Lactobacillales</taxon>
        <taxon>Carnobacteriaceae</taxon>
        <taxon>Carnobacterium</taxon>
    </lineage>
</organism>
<protein>
    <recommendedName>
        <fullName evidence="3">Cyanuric acid amidohydrolase</fullName>
        <shortName evidence="3">CAH</shortName>
        <ecNumber evidence="3">3.5.2.15</ecNumber>
    </recommendedName>
</protein>
<dbReference type="GO" id="GO:0019381">
    <property type="term" value="P:atrazine catabolic process"/>
    <property type="evidence" value="ECO:0007669"/>
    <property type="project" value="UniProtKB-UniRule"/>
</dbReference>
<feature type="binding site" evidence="3">
    <location>
        <begin position="233"/>
        <end position="234"/>
    </location>
    <ligand>
        <name>substrate</name>
    </ligand>
</feature>
<feature type="binding site" evidence="3">
    <location>
        <position position="355"/>
    </location>
    <ligand>
        <name>Mg(2+)</name>
        <dbReference type="ChEBI" id="CHEBI:18420"/>
        <note>structural</note>
    </ligand>
</feature>
<evidence type="ECO:0000256" key="1">
    <source>
        <dbReference type="ARBA" id="ARBA00010947"/>
    </source>
</evidence>
<dbReference type="Pfam" id="PF09663">
    <property type="entry name" value="Amido_AtzD_TrzD"/>
    <property type="match status" value="1"/>
</dbReference>
<feature type="binding site" evidence="3">
    <location>
        <position position="352"/>
    </location>
    <ligand>
        <name>Mg(2+)</name>
        <dbReference type="ChEBI" id="CHEBI:18420"/>
        <note>structural</note>
    </ligand>
</feature>
<comment type="caution">
    <text evidence="3">Lacks conserved residue(s) required for the propagation of feature annotation.</text>
</comment>
<comment type="similarity">
    <text evidence="1 3">Belongs to the cyclic amide hydrolase (CyAH) family.</text>
</comment>
<comment type="pathway">
    <text evidence="3">Xenobiotic degradation; atrazine degradation; biuret from cyanurate: step 1/1.</text>
</comment>
<evidence type="ECO:0000256" key="3">
    <source>
        <dbReference type="HAMAP-Rule" id="MF_01989"/>
    </source>
</evidence>
<comment type="domain">
    <text evidence="3">The monomer structure is formed from three repeating units (RUs) that share the same structure as one another. The monomer, the active site and substrate all possess threefold rotational symmetry, to the extent that the active site possesses three potential Ser-Lys catalytic dyads. It is possible that any or all of the three active-site serines may act as nucleophile (albeit only one can do so per catalytic cycle).</text>
</comment>
<feature type="region of interest" description="RU A" evidence="3">
    <location>
        <begin position="1"/>
        <end position="103"/>
    </location>
</feature>
<feature type="binding site" evidence="3">
    <location>
        <position position="330"/>
    </location>
    <ligand>
        <name>substrate</name>
    </ligand>
</feature>